<dbReference type="GO" id="GO:0005739">
    <property type="term" value="C:mitochondrion"/>
    <property type="evidence" value="ECO:0007669"/>
    <property type="project" value="TreeGrafter"/>
</dbReference>
<name>A0AAD5G2Y0_AMBAR</name>
<proteinExistence type="inferred from homology"/>
<dbReference type="GO" id="GO:0045252">
    <property type="term" value="C:oxoglutarate dehydrogenase complex"/>
    <property type="evidence" value="ECO:0007669"/>
    <property type="project" value="TreeGrafter"/>
</dbReference>
<keyword evidence="3" id="KW-1185">Reference proteome</keyword>
<dbReference type="PANTHER" id="PTHR22912:SF151">
    <property type="entry name" value="DIHYDROLIPOYL DEHYDROGENASE, MITOCHONDRIAL"/>
    <property type="match status" value="1"/>
</dbReference>
<dbReference type="GO" id="GO:0006103">
    <property type="term" value="P:2-oxoglutarate metabolic process"/>
    <property type="evidence" value="ECO:0007669"/>
    <property type="project" value="TreeGrafter"/>
</dbReference>
<sequence length="187" mass="20958">IHLQGLKTAIIEEDVVGGKCVNRCCVPSKVILAVSGRMRDLQNEHHMKSFGLQETPEDGDRHDPNFVFRLWLIIDPLSEYAFCSKKDVLRYLEPGDVKNCASRPLKSHMNNGDTVHYPVEAKDAPFSQTIDHIREIQGQYLAGVVQDGVSIATCGAKDSVIKLWDTRILKAVISQVYSQDKPLGKWV</sequence>
<dbReference type="EMBL" id="JAMZMK010011734">
    <property type="protein sequence ID" value="KAI7726177.1"/>
    <property type="molecule type" value="Genomic_DNA"/>
</dbReference>
<dbReference type="GO" id="GO:0050660">
    <property type="term" value="F:flavin adenine dinucleotide binding"/>
    <property type="evidence" value="ECO:0007669"/>
    <property type="project" value="TreeGrafter"/>
</dbReference>
<evidence type="ECO:0000313" key="3">
    <source>
        <dbReference type="Proteomes" id="UP001206925"/>
    </source>
</evidence>
<organism evidence="2 3">
    <name type="scientific">Ambrosia artemisiifolia</name>
    <name type="common">Common ragweed</name>
    <dbReference type="NCBI Taxonomy" id="4212"/>
    <lineage>
        <taxon>Eukaryota</taxon>
        <taxon>Viridiplantae</taxon>
        <taxon>Streptophyta</taxon>
        <taxon>Embryophyta</taxon>
        <taxon>Tracheophyta</taxon>
        <taxon>Spermatophyta</taxon>
        <taxon>Magnoliopsida</taxon>
        <taxon>eudicotyledons</taxon>
        <taxon>Gunneridae</taxon>
        <taxon>Pentapetalae</taxon>
        <taxon>asterids</taxon>
        <taxon>campanulids</taxon>
        <taxon>Asterales</taxon>
        <taxon>Asteraceae</taxon>
        <taxon>Asteroideae</taxon>
        <taxon>Heliantheae alliance</taxon>
        <taxon>Heliantheae</taxon>
        <taxon>Ambrosia</taxon>
    </lineage>
</organism>
<dbReference type="Gene3D" id="3.50.50.60">
    <property type="entry name" value="FAD/NAD(P)-binding domain"/>
    <property type="match status" value="1"/>
</dbReference>
<comment type="similarity">
    <text evidence="1">Belongs to the class-I pyridine nucleotide-disulfide oxidoreductase family.</text>
</comment>
<feature type="non-terminal residue" evidence="2">
    <location>
        <position position="1"/>
    </location>
</feature>
<reference evidence="2" key="1">
    <citation type="submission" date="2022-06" db="EMBL/GenBank/DDBJ databases">
        <title>Uncovering the hologenomic basis of an extraordinary plant invasion.</title>
        <authorList>
            <person name="Bieker V.C."/>
            <person name="Martin M.D."/>
            <person name="Gilbert T."/>
            <person name="Hodgins K."/>
            <person name="Battlay P."/>
            <person name="Petersen B."/>
            <person name="Wilson J."/>
        </authorList>
    </citation>
    <scope>NUCLEOTIDE SEQUENCE</scope>
    <source>
        <strain evidence="2">AA19_3_7</strain>
        <tissue evidence="2">Leaf</tissue>
    </source>
</reference>
<evidence type="ECO:0000256" key="1">
    <source>
        <dbReference type="ARBA" id="ARBA00007532"/>
    </source>
</evidence>
<comment type="caution">
    <text evidence="2">The sequence shown here is derived from an EMBL/GenBank/DDBJ whole genome shotgun (WGS) entry which is preliminary data.</text>
</comment>
<protein>
    <submittedName>
        <fullName evidence="2">Uncharacterized protein</fullName>
    </submittedName>
</protein>
<gene>
    <name evidence="2" type="ORF">M8C21_009627</name>
</gene>
<evidence type="ECO:0000313" key="2">
    <source>
        <dbReference type="EMBL" id="KAI7726177.1"/>
    </source>
</evidence>
<dbReference type="InterPro" id="IPR036188">
    <property type="entry name" value="FAD/NAD-bd_sf"/>
</dbReference>
<dbReference type="Proteomes" id="UP001206925">
    <property type="component" value="Unassembled WGS sequence"/>
</dbReference>
<dbReference type="AlphaFoldDB" id="A0AAD5G2Y0"/>
<dbReference type="GO" id="GO:0004148">
    <property type="term" value="F:dihydrolipoyl dehydrogenase (NADH) activity"/>
    <property type="evidence" value="ECO:0007669"/>
    <property type="project" value="TreeGrafter"/>
</dbReference>
<dbReference type="InterPro" id="IPR050151">
    <property type="entry name" value="Class-I_Pyr_Nuc-Dis_Oxidored"/>
</dbReference>
<accession>A0AAD5G2Y0</accession>
<dbReference type="PANTHER" id="PTHR22912">
    <property type="entry name" value="DISULFIDE OXIDOREDUCTASE"/>
    <property type="match status" value="1"/>
</dbReference>